<dbReference type="EMBL" id="KK117514">
    <property type="protein sequence ID" value="KFM70691.1"/>
    <property type="molecule type" value="Genomic_DNA"/>
</dbReference>
<keyword evidence="2" id="KW-1185">Reference proteome</keyword>
<protein>
    <submittedName>
        <fullName evidence="1">Uncharacterized protein</fullName>
    </submittedName>
</protein>
<feature type="non-terminal residue" evidence="1">
    <location>
        <position position="71"/>
    </location>
</feature>
<dbReference type="AlphaFoldDB" id="A0A087U002"/>
<accession>A0A087U002</accession>
<sequence length="71" mass="8377">MRQRSQNGKTHTSSQYVDKCIQNADNYRIPVNVVMKLIVTSYHHNVPICNSQREKRLFCGFIPNVYIFNFL</sequence>
<evidence type="ECO:0000313" key="1">
    <source>
        <dbReference type="EMBL" id="KFM70691.1"/>
    </source>
</evidence>
<evidence type="ECO:0000313" key="2">
    <source>
        <dbReference type="Proteomes" id="UP000054359"/>
    </source>
</evidence>
<proteinExistence type="predicted"/>
<gene>
    <name evidence="1" type="ORF">X975_12452</name>
</gene>
<reference evidence="1 2" key="1">
    <citation type="submission" date="2013-11" db="EMBL/GenBank/DDBJ databases">
        <title>Genome sequencing of Stegodyphus mimosarum.</title>
        <authorList>
            <person name="Bechsgaard J."/>
        </authorList>
    </citation>
    <scope>NUCLEOTIDE SEQUENCE [LARGE SCALE GENOMIC DNA]</scope>
</reference>
<name>A0A087U002_STEMI</name>
<organism evidence="1 2">
    <name type="scientific">Stegodyphus mimosarum</name>
    <name type="common">African social velvet spider</name>
    <dbReference type="NCBI Taxonomy" id="407821"/>
    <lineage>
        <taxon>Eukaryota</taxon>
        <taxon>Metazoa</taxon>
        <taxon>Ecdysozoa</taxon>
        <taxon>Arthropoda</taxon>
        <taxon>Chelicerata</taxon>
        <taxon>Arachnida</taxon>
        <taxon>Araneae</taxon>
        <taxon>Araneomorphae</taxon>
        <taxon>Entelegynae</taxon>
        <taxon>Eresoidea</taxon>
        <taxon>Eresidae</taxon>
        <taxon>Stegodyphus</taxon>
    </lineage>
</organism>
<dbReference type="Proteomes" id="UP000054359">
    <property type="component" value="Unassembled WGS sequence"/>
</dbReference>